<comment type="similarity">
    <text evidence="2">Belongs to the DCP1 family.</text>
</comment>
<evidence type="ECO:0000259" key="7">
    <source>
        <dbReference type="Pfam" id="PF16741"/>
    </source>
</evidence>
<keyword evidence="4" id="KW-0507">mRNA processing</keyword>
<accession>A0ABR1DRG9</accession>
<comment type="caution">
    <text evidence="8">The sequence shown here is derived from an EMBL/GenBank/DDBJ whole genome shotgun (WGS) entry which is preliminary data.</text>
</comment>
<name>A0ABR1DRG9_NECAM</name>
<dbReference type="InterPro" id="IPR011993">
    <property type="entry name" value="PH-like_dom_sf"/>
</dbReference>
<evidence type="ECO:0000313" key="9">
    <source>
        <dbReference type="Proteomes" id="UP001303046"/>
    </source>
</evidence>
<organism evidence="8 9">
    <name type="scientific">Necator americanus</name>
    <name type="common">Human hookworm</name>
    <dbReference type="NCBI Taxonomy" id="51031"/>
    <lineage>
        <taxon>Eukaryota</taxon>
        <taxon>Metazoa</taxon>
        <taxon>Ecdysozoa</taxon>
        <taxon>Nematoda</taxon>
        <taxon>Chromadorea</taxon>
        <taxon>Rhabditida</taxon>
        <taxon>Rhabditina</taxon>
        <taxon>Rhabditomorpha</taxon>
        <taxon>Strongyloidea</taxon>
        <taxon>Ancylostomatidae</taxon>
        <taxon>Bunostominae</taxon>
        <taxon>Necator</taxon>
    </lineage>
</organism>
<feature type="region of interest" description="Disordered" evidence="6">
    <location>
        <begin position="206"/>
        <end position="250"/>
    </location>
</feature>
<keyword evidence="3" id="KW-0963">Cytoplasm</keyword>
<dbReference type="Pfam" id="PF06058">
    <property type="entry name" value="DCP1"/>
    <property type="match status" value="1"/>
</dbReference>
<dbReference type="PANTHER" id="PTHR16290:SF0">
    <property type="entry name" value="DECAPPING PROTEIN 1, ISOFORM A"/>
    <property type="match status" value="1"/>
</dbReference>
<dbReference type="InterPro" id="IPR010334">
    <property type="entry name" value="Dcp1"/>
</dbReference>
<dbReference type="PANTHER" id="PTHR16290">
    <property type="entry name" value="TRANSCRIPTION FACTOR SMIF DECAPPING ENZYME DCP1"/>
    <property type="match status" value="1"/>
</dbReference>
<evidence type="ECO:0000256" key="2">
    <source>
        <dbReference type="ARBA" id="ARBA00008778"/>
    </source>
</evidence>
<dbReference type="InterPro" id="IPR031953">
    <property type="entry name" value="mRNA_decap_C"/>
</dbReference>
<evidence type="ECO:0000313" key="8">
    <source>
        <dbReference type="EMBL" id="KAK6752506.1"/>
    </source>
</evidence>
<proteinExistence type="inferred from homology"/>
<keyword evidence="5" id="KW-0866">Nonsense-mediated mRNA decay</keyword>
<dbReference type="Proteomes" id="UP001303046">
    <property type="component" value="Unassembled WGS sequence"/>
</dbReference>
<keyword evidence="9" id="KW-1185">Reference proteome</keyword>
<feature type="domain" description="mRNA-decapping enzyme C-terminal" evidence="7">
    <location>
        <begin position="353"/>
        <end position="382"/>
    </location>
</feature>
<evidence type="ECO:0000256" key="5">
    <source>
        <dbReference type="ARBA" id="ARBA00023161"/>
    </source>
</evidence>
<dbReference type="Pfam" id="PF16741">
    <property type="entry name" value="mRNA_decap_C"/>
    <property type="match status" value="1"/>
</dbReference>
<feature type="compositionally biased region" description="Low complexity" evidence="6">
    <location>
        <begin position="219"/>
        <end position="228"/>
    </location>
</feature>
<dbReference type="Gene3D" id="6.10.140.2030">
    <property type="match status" value="1"/>
</dbReference>
<evidence type="ECO:0000256" key="1">
    <source>
        <dbReference type="ARBA" id="ARBA00004496"/>
    </source>
</evidence>
<evidence type="ECO:0000256" key="3">
    <source>
        <dbReference type="ARBA" id="ARBA00022490"/>
    </source>
</evidence>
<dbReference type="CDD" id="cd09804">
    <property type="entry name" value="Dcp1"/>
    <property type="match status" value="1"/>
</dbReference>
<protein>
    <recommendedName>
        <fullName evidence="7">mRNA-decapping enzyme C-terminal domain-containing protein</fullName>
    </recommendedName>
</protein>
<gene>
    <name evidence="8" type="primary">Necator_chrIV.g17041</name>
    <name evidence="8" type="ORF">RB195_003743</name>
</gene>
<dbReference type="Gene3D" id="2.30.29.30">
    <property type="entry name" value="Pleckstrin-homology domain (PH domain)/Phosphotyrosine-binding domain (PTB)"/>
    <property type="match status" value="1"/>
</dbReference>
<comment type="subcellular location">
    <subcellularLocation>
        <location evidence="1">Cytoplasm</location>
    </subcellularLocation>
</comment>
<evidence type="ECO:0000256" key="4">
    <source>
        <dbReference type="ARBA" id="ARBA00022664"/>
    </source>
</evidence>
<feature type="compositionally biased region" description="Basic and acidic residues" evidence="6">
    <location>
        <begin position="230"/>
        <end position="241"/>
    </location>
</feature>
<reference evidence="8 9" key="1">
    <citation type="submission" date="2023-08" db="EMBL/GenBank/DDBJ databases">
        <title>A Necator americanus chromosomal reference genome.</title>
        <authorList>
            <person name="Ilik V."/>
            <person name="Petrzelkova K.J."/>
            <person name="Pardy F."/>
            <person name="Fuh T."/>
            <person name="Niatou-Singa F.S."/>
            <person name="Gouil Q."/>
            <person name="Baker L."/>
            <person name="Ritchie M.E."/>
            <person name="Jex A.R."/>
            <person name="Gazzola D."/>
            <person name="Li H."/>
            <person name="Toshio Fujiwara R."/>
            <person name="Zhan B."/>
            <person name="Aroian R.V."/>
            <person name="Pafco B."/>
            <person name="Schwarz E.M."/>
        </authorList>
    </citation>
    <scope>NUCLEOTIDE SEQUENCE [LARGE SCALE GENOMIC DNA]</scope>
    <source>
        <strain evidence="8 9">Aroian</strain>
        <tissue evidence="8">Whole animal</tissue>
    </source>
</reference>
<feature type="region of interest" description="Disordered" evidence="6">
    <location>
        <begin position="168"/>
        <end position="193"/>
    </location>
</feature>
<dbReference type="SUPFAM" id="SSF50729">
    <property type="entry name" value="PH domain-like"/>
    <property type="match status" value="1"/>
</dbReference>
<evidence type="ECO:0000256" key="6">
    <source>
        <dbReference type="SAM" id="MobiDB-lite"/>
    </source>
</evidence>
<dbReference type="EMBL" id="JAVFWL010000004">
    <property type="protein sequence ID" value="KAK6752506.1"/>
    <property type="molecule type" value="Genomic_DNA"/>
</dbReference>
<sequence>MVLEINPKPMEKVVMNWQVEESLEEEKTRLIANMEQKSKADPSLTARNLCSIQRIDPCAVAIIDKATHAAKYNFDVTAKAWTKTNIEGALFIIQRADKPYYSLIIANRQSLDDMVEPVNPLTKMNLEGHYLFFCKPDNQIYGLWFFSTEDCSRLYNLLKKLQEEIRSGKIPTPPANDDVGSSNVPESVAPPNESNQLLDLLKSTQTTPSVQASIRDNHSSAARPSSSSQEKPDKEKPKLSEEQGPTGAPVSEMPVLLQKLMIQEQPKLISKVCSSVLTSEDLEKDLLRTAKPKHAQFQEMYTSASAASLAALSNRSVHGSDGEADANEVESIVSSRAPADDSTFAICSGSTTPPLNKLQFASALIHLMQTDDHFLTQIHQAYNLTRRYCVAALCCANPLFWLEH</sequence>